<accession>A0ABU5C7U0</accession>
<organism evidence="1 2">
    <name type="scientific">Tigheibacillus halophilus</name>
    <dbReference type="NCBI Taxonomy" id="361280"/>
    <lineage>
        <taxon>Bacteria</taxon>
        <taxon>Bacillati</taxon>
        <taxon>Bacillota</taxon>
        <taxon>Bacilli</taxon>
        <taxon>Bacillales</taxon>
        <taxon>Bacillaceae</taxon>
        <taxon>Tigheibacillus</taxon>
    </lineage>
</organism>
<reference evidence="1 2" key="1">
    <citation type="submission" date="2023-10" db="EMBL/GenBank/DDBJ databases">
        <title>Virgibacillus halophilus 5B73C genome.</title>
        <authorList>
            <person name="Miliotis G."/>
            <person name="Sengupta P."/>
            <person name="Hameed A."/>
            <person name="Chuvochina M."/>
            <person name="Mcdonagh F."/>
            <person name="Simpson A.C."/>
            <person name="Singh N.K."/>
            <person name="Rekha P.D."/>
            <person name="Raman K."/>
            <person name="Hugenholtz P."/>
            <person name="Venkateswaran K."/>
        </authorList>
    </citation>
    <scope>NUCLEOTIDE SEQUENCE [LARGE SCALE GENOMIC DNA]</scope>
    <source>
        <strain evidence="1 2">5B73C</strain>
    </source>
</reference>
<dbReference type="RefSeq" id="WP_390356371.1">
    <property type="nucleotide sequence ID" value="NZ_JBHUIZ010000012.1"/>
</dbReference>
<keyword evidence="2" id="KW-1185">Reference proteome</keyword>
<gene>
    <name evidence="1" type="ORF">RWE15_14375</name>
</gene>
<dbReference type="Proteomes" id="UP001281447">
    <property type="component" value="Unassembled WGS sequence"/>
</dbReference>
<comment type="caution">
    <text evidence="1">The sequence shown here is derived from an EMBL/GenBank/DDBJ whole genome shotgun (WGS) entry which is preliminary data.</text>
</comment>
<evidence type="ECO:0000313" key="1">
    <source>
        <dbReference type="EMBL" id="MDY0395402.1"/>
    </source>
</evidence>
<dbReference type="EMBL" id="JAWDIP010000003">
    <property type="protein sequence ID" value="MDY0395402.1"/>
    <property type="molecule type" value="Genomic_DNA"/>
</dbReference>
<proteinExistence type="predicted"/>
<sequence>MQFKIGDYATGRGVVFHLTDEFSRDVINANSENFRKSTQEEIENYHESYGGVS</sequence>
<name>A0ABU5C7U0_9BACI</name>
<protein>
    <submittedName>
        <fullName evidence="1">Uncharacterized protein</fullName>
    </submittedName>
</protein>
<evidence type="ECO:0000313" key="2">
    <source>
        <dbReference type="Proteomes" id="UP001281447"/>
    </source>
</evidence>